<keyword evidence="7" id="KW-0378">Hydrolase</keyword>
<comment type="caution">
    <text evidence="14">The sequence shown here is derived from an EMBL/GenBank/DDBJ whole genome shotgun (WGS) entry which is preliminary data.</text>
</comment>
<accession>A0ABP0GH91</accession>
<keyword evidence="4" id="KW-0645">Protease</keyword>
<dbReference type="InterPro" id="IPR057246">
    <property type="entry name" value="CARBOXYPEPT_ZN_1"/>
</dbReference>
<feature type="signal peptide" evidence="12">
    <location>
        <begin position="1"/>
        <end position="15"/>
    </location>
</feature>
<evidence type="ECO:0000259" key="13">
    <source>
        <dbReference type="PROSITE" id="PS52035"/>
    </source>
</evidence>
<feature type="domain" description="Peptidase M14" evidence="13">
    <location>
        <begin position="119"/>
        <end position="411"/>
    </location>
</feature>
<feature type="chain" id="PRO_5047203938" description="Peptidase M14 domain-containing protein" evidence="12">
    <location>
        <begin position="16"/>
        <end position="416"/>
    </location>
</feature>
<comment type="similarity">
    <text evidence="2 11">Belongs to the peptidase M14 family.</text>
</comment>
<dbReference type="Gene3D" id="3.30.70.340">
    <property type="entry name" value="Metallocarboxypeptidase-like"/>
    <property type="match status" value="1"/>
</dbReference>
<dbReference type="PANTHER" id="PTHR11705">
    <property type="entry name" value="PROTEASE FAMILY M14 CARBOXYPEPTIDASE A,B"/>
    <property type="match status" value="1"/>
</dbReference>
<dbReference type="PRINTS" id="PR00765">
    <property type="entry name" value="CRBOXYPTASEA"/>
</dbReference>
<keyword evidence="8" id="KW-0862">Zinc</keyword>
<organism evidence="14 15">
    <name type="scientific">Clavelina lepadiformis</name>
    <name type="common">Light-bulb sea squirt</name>
    <name type="synonym">Ascidia lepadiformis</name>
    <dbReference type="NCBI Taxonomy" id="159417"/>
    <lineage>
        <taxon>Eukaryota</taxon>
        <taxon>Metazoa</taxon>
        <taxon>Chordata</taxon>
        <taxon>Tunicata</taxon>
        <taxon>Ascidiacea</taxon>
        <taxon>Aplousobranchia</taxon>
        <taxon>Clavelinidae</taxon>
        <taxon>Clavelina</taxon>
    </lineage>
</organism>
<keyword evidence="15" id="KW-1185">Reference proteome</keyword>
<evidence type="ECO:0000313" key="15">
    <source>
        <dbReference type="Proteomes" id="UP001642483"/>
    </source>
</evidence>
<evidence type="ECO:0000313" key="14">
    <source>
        <dbReference type="EMBL" id="CAK8691131.1"/>
    </source>
</evidence>
<evidence type="ECO:0000256" key="4">
    <source>
        <dbReference type="ARBA" id="ARBA00022670"/>
    </source>
</evidence>
<reference evidence="14 15" key="1">
    <citation type="submission" date="2024-02" db="EMBL/GenBank/DDBJ databases">
        <authorList>
            <person name="Daric V."/>
            <person name="Darras S."/>
        </authorList>
    </citation>
    <scope>NUCLEOTIDE SEQUENCE [LARGE SCALE GENOMIC DNA]</scope>
</reference>
<dbReference type="InterPro" id="IPR036990">
    <property type="entry name" value="M14A-like_propep"/>
</dbReference>
<dbReference type="InterPro" id="IPR000834">
    <property type="entry name" value="Peptidase_M14"/>
</dbReference>
<dbReference type="Proteomes" id="UP001642483">
    <property type="component" value="Unassembled WGS sequence"/>
</dbReference>
<keyword evidence="5" id="KW-0479">Metal-binding</keyword>
<evidence type="ECO:0000256" key="12">
    <source>
        <dbReference type="SAM" id="SignalP"/>
    </source>
</evidence>
<dbReference type="PROSITE" id="PS52035">
    <property type="entry name" value="PEPTIDASE_M14"/>
    <property type="match status" value="1"/>
</dbReference>
<evidence type="ECO:0000256" key="10">
    <source>
        <dbReference type="ARBA" id="ARBA00023157"/>
    </source>
</evidence>
<keyword evidence="6 12" id="KW-0732">Signal</keyword>
<name>A0ABP0GH91_CLALP</name>
<evidence type="ECO:0000256" key="6">
    <source>
        <dbReference type="ARBA" id="ARBA00022729"/>
    </source>
</evidence>
<dbReference type="Pfam" id="PF00246">
    <property type="entry name" value="Peptidase_M14"/>
    <property type="match status" value="1"/>
</dbReference>
<sequence>MKFLIILSLAALALAKVRFDGHQVLSLYPTTREHIDLIKEFGSYDGFADFWSPDSADLAHIDQKIDVRFRKESLRIVKKKLEAAGMSFEVKIADMQPLIDSQFDVPRKNKALFGYDYDVYHTYDEIVQWANDVANQYPLLAKYEKFGDSYEGREIPRLTLGTSASNPIVLIDCGIHAREWISPAFCQCYVNRMLSQYGVDTGVTAAMQSLTFVVLPVLNADGYAYSHTDDRMWRKTRRDNGGFCKGVDPNRNFDANWAGPGSSASPCSETYYGPSVASEPLTQALQNFVLSNKGNIKAYITFHSYGQVFIYPYSYAVQDAPNKAELDAVAANSAAAIESVNRKAYTYGPGYESMYLAAGGSDDFSLDQGATLSYTIELRDTGRYGFLLPESQIADSCTETYEGMDVITDYVRNSLI</sequence>
<evidence type="ECO:0000256" key="3">
    <source>
        <dbReference type="ARBA" id="ARBA00022645"/>
    </source>
</evidence>
<keyword evidence="3" id="KW-0121">Carboxypeptidase</keyword>
<dbReference type="SMART" id="SM00631">
    <property type="entry name" value="Zn_pept"/>
    <property type="match status" value="1"/>
</dbReference>
<dbReference type="InterPro" id="IPR003146">
    <property type="entry name" value="M14A_act_pep"/>
</dbReference>
<dbReference type="SUPFAM" id="SSF53187">
    <property type="entry name" value="Zn-dependent exopeptidases"/>
    <property type="match status" value="1"/>
</dbReference>
<proteinExistence type="inferred from homology"/>
<keyword evidence="9" id="KW-0482">Metalloprotease</keyword>
<dbReference type="Gene3D" id="3.40.630.10">
    <property type="entry name" value="Zn peptidases"/>
    <property type="match status" value="1"/>
</dbReference>
<dbReference type="Pfam" id="PF02244">
    <property type="entry name" value="Propep_M14"/>
    <property type="match status" value="1"/>
</dbReference>
<evidence type="ECO:0000256" key="2">
    <source>
        <dbReference type="ARBA" id="ARBA00005988"/>
    </source>
</evidence>
<evidence type="ECO:0000256" key="9">
    <source>
        <dbReference type="ARBA" id="ARBA00023049"/>
    </source>
</evidence>
<evidence type="ECO:0000256" key="11">
    <source>
        <dbReference type="PROSITE-ProRule" id="PRU01379"/>
    </source>
</evidence>
<gene>
    <name evidence="14" type="ORF">CVLEPA_LOCUS23722</name>
</gene>
<dbReference type="EMBL" id="CAWYQH010000119">
    <property type="protein sequence ID" value="CAK8691131.1"/>
    <property type="molecule type" value="Genomic_DNA"/>
</dbReference>
<dbReference type="PROSITE" id="PS00132">
    <property type="entry name" value="CARBOXYPEPT_ZN_1"/>
    <property type="match status" value="1"/>
</dbReference>
<dbReference type="SUPFAM" id="SSF54897">
    <property type="entry name" value="Protease propeptides/inhibitors"/>
    <property type="match status" value="1"/>
</dbReference>
<evidence type="ECO:0000256" key="8">
    <source>
        <dbReference type="ARBA" id="ARBA00022833"/>
    </source>
</evidence>
<protein>
    <recommendedName>
        <fullName evidence="13">Peptidase M14 domain-containing protein</fullName>
    </recommendedName>
</protein>
<feature type="active site" description="Proton donor/acceptor" evidence="11">
    <location>
        <position position="377"/>
    </location>
</feature>
<keyword evidence="10" id="KW-1015">Disulfide bond</keyword>
<evidence type="ECO:0000256" key="1">
    <source>
        <dbReference type="ARBA" id="ARBA00001947"/>
    </source>
</evidence>
<evidence type="ECO:0000256" key="7">
    <source>
        <dbReference type="ARBA" id="ARBA00022801"/>
    </source>
</evidence>
<evidence type="ECO:0000256" key="5">
    <source>
        <dbReference type="ARBA" id="ARBA00022723"/>
    </source>
</evidence>
<dbReference type="PANTHER" id="PTHR11705:SF91">
    <property type="entry name" value="FI01817P-RELATED"/>
    <property type="match status" value="1"/>
</dbReference>
<comment type="cofactor">
    <cofactor evidence="1">
        <name>Zn(2+)</name>
        <dbReference type="ChEBI" id="CHEBI:29105"/>
    </cofactor>
</comment>